<protein>
    <submittedName>
        <fullName evidence="2">Alpha/beta hydrolase</fullName>
    </submittedName>
</protein>
<keyword evidence="3" id="KW-1185">Reference proteome</keyword>
<dbReference type="GO" id="GO:0016787">
    <property type="term" value="F:hydrolase activity"/>
    <property type="evidence" value="ECO:0007669"/>
    <property type="project" value="UniProtKB-KW"/>
</dbReference>
<sequence>MSAPGLTAVAGWDTPLLDGAVYTLEAVTERLPPWRARVEAVARALGGADYWSGPAGTAAATAFCEVSAVATEVTGALAASLSSLQEAARQARAAQETAAQALAAAAASGVTLDEAGGVVAPVPVAAPADASPDVLAAHYDLLAEQAATAERVAATAAEALHAAARAAAAAADSSGPLAPLGGLGASRPGSFGDLAAVVLADGAWIRSCLPVAGTSPEAVAAWWAGLSSRTRDAVTTAEPRLVGSLDGLPAWARDQANRVLLDRALADPAAEGYATARAAADGIAAEEAAGRTVQLWSFDADDHLVALAYGDLDTADDVAFLVPGVGNDVDDLDDLGDDAQAVADAARAAAPVAAVATVAWLGYRPPGSVVSPRAWVEGRAAAGGRALAGDLAGLAAARAADRGSSSAPPRLTVVAHSYGTVVVDRAAEERGELAADALVLLGSPGMDGPASDLEAAEVHEASAPLDPVTWLVDVHGTETDNADFGATPLPTDRDTWHGWYLERDRPTLAAVGEVVAGAREPD</sequence>
<dbReference type="SUPFAM" id="SSF53474">
    <property type="entry name" value="alpha/beta-Hydrolases"/>
    <property type="match status" value="1"/>
</dbReference>
<gene>
    <name evidence="2" type="ORF">SAMN04488107_3594</name>
</gene>
<feature type="domain" description="DUF1023" evidence="1">
    <location>
        <begin position="301"/>
        <end position="469"/>
    </location>
</feature>
<organism evidence="2 3">
    <name type="scientific">Geodermatophilus saharensis</name>
    <dbReference type="NCBI Taxonomy" id="1137994"/>
    <lineage>
        <taxon>Bacteria</taxon>
        <taxon>Bacillati</taxon>
        <taxon>Actinomycetota</taxon>
        <taxon>Actinomycetes</taxon>
        <taxon>Geodermatophilales</taxon>
        <taxon>Geodermatophilaceae</taxon>
        <taxon>Geodermatophilus</taxon>
    </lineage>
</organism>
<evidence type="ECO:0000313" key="2">
    <source>
        <dbReference type="EMBL" id="SNS73107.1"/>
    </source>
</evidence>
<dbReference type="InterPro" id="IPR029058">
    <property type="entry name" value="AB_hydrolase_fold"/>
</dbReference>
<dbReference type="OrthoDB" id="3259161at2"/>
<evidence type="ECO:0000259" key="1">
    <source>
        <dbReference type="Pfam" id="PF06259"/>
    </source>
</evidence>
<dbReference type="AlphaFoldDB" id="A0A239GVH9"/>
<dbReference type="Pfam" id="PF06259">
    <property type="entry name" value="Abhydrolase_8"/>
    <property type="match status" value="1"/>
</dbReference>
<dbReference type="Proteomes" id="UP000198386">
    <property type="component" value="Unassembled WGS sequence"/>
</dbReference>
<keyword evidence="2" id="KW-0378">Hydrolase</keyword>
<name>A0A239GVH9_9ACTN</name>
<dbReference type="EMBL" id="FZOH01000007">
    <property type="protein sequence ID" value="SNS73107.1"/>
    <property type="molecule type" value="Genomic_DNA"/>
</dbReference>
<dbReference type="InterPro" id="IPR010427">
    <property type="entry name" value="DUF1023"/>
</dbReference>
<evidence type="ECO:0000313" key="3">
    <source>
        <dbReference type="Proteomes" id="UP000198386"/>
    </source>
</evidence>
<dbReference type="InterPro" id="IPR036689">
    <property type="entry name" value="ESAT-6-like_sf"/>
</dbReference>
<reference evidence="3" key="1">
    <citation type="submission" date="2017-06" db="EMBL/GenBank/DDBJ databases">
        <authorList>
            <person name="Varghese N."/>
            <person name="Submissions S."/>
        </authorList>
    </citation>
    <scope>NUCLEOTIDE SEQUENCE [LARGE SCALE GENOMIC DNA]</scope>
    <source>
        <strain evidence="3">DSM 45423</strain>
    </source>
</reference>
<dbReference type="RefSeq" id="WP_141233844.1">
    <property type="nucleotide sequence ID" value="NZ_FZOH01000007.1"/>
</dbReference>
<dbReference type="SUPFAM" id="SSF140453">
    <property type="entry name" value="EsxAB dimer-like"/>
    <property type="match status" value="1"/>
</dbReference>
<proteinExistence type="predicted"/>
<accession>A0A239GVH9</accession>